<dbReference type="Gene3D" id="3.30.1330.60">
    <property type="entry name" value="OmpA-like domain"/>
    <property type="match status" value="1"/>
</dbReference>
<keyword evidence="2" id="KW-0732">Signal</keyword>
<evidence type="ECO:0000313" key="5">
    <source>
        <dbReference type="Proteomes" id="UP000185151"/>
    </source>
</evidence>
<dbReference type="InterPro" id="IPR050330">
    <property type="entry name" value="Bact_OuterMem_StrucFunc"/>
</dbReference>
<dbReference type="GO" id="GO:0016020">
    <property type="term" value="C:membrane"/>
    <property type="evidence" value="ECO:0007669"/>
    <property type="project" value="UniProtKB-UniRule"/>
</dbReference>
<feature type="chain" id="PRO_5012748945" evidence="2">
    <location>
        <begin position="46"/>
        <end position="237"/>
    </location>
</feature>
<dbReference type="RefSeq" id="WP_083640198.1">
    <property type="nucleotide sequence ID" value="NZ_FSRU01000001.1"/>
</dbReference>
<evidence type="ECO:0000259" key="3">
    <source>
        <dbReference type="PROSITE" id="PS51123"/>
    </source>
</evidence>
<keyword evidence="1" id="KW-0472">Membrane</keyword>
<feature type="signal peptide" evidence="2">
    <location>
        <begin position="1"/>
        <end position="45"/>
    </location>
</feature>
<dbReference type="Pfam" id="PF00691">
    <property type="entry name" value="OmpA"/>
    <property type="match status" value="1"/>
</dbReference>
<dbReference type="InterPro" id="IPR024447">
    <property type="entry name" value="YXWGXW_rpt"/>
</dbReference>
<keyword evidence="5" id="KW-1185">Reference proteome</keyword>
<accession>A0A1N6FQX0</accession>
<organism evidence="4 5">
    <name type="scientific">Paraburkholderia phenazinium</name>
    <dbReference type="NCBI Taxonomy" id="60549"/>
    <lineage>
        <taxon>Bacteria</taxon>
        <taxon>Pseudomonadati</taxon>
        <taxon>Pseudomonadota</taxon>
        <taxon>Betaproteobacteria</taxon>
        <taxon>Burkholderiales</taxon>
        <taxon>Burkholderiaceae</taxon>
        <taxon>Paraburkholderia</taxon>
    </lineage>
</organism>
<dbReference type="EMBL" id="FSRU01000001">
    <property type="protein sequence ID" value="SIN97638.1"/>
    <property type="molecule type" value="Genomic_DNA"/>
</dbReference>
<evidence type="ECO:0000313" key="4">
    <source>
        <dbReference type="EMBL" id="SIN97638.1"/>
    </source>
</evidence>
<dbReference type="PANTHER" id="PTHR30329:SF21">
    <property type="entry name" value="LIPOPROTEIN YIAD-RELATED"/>
    <property type="match status" value="1"/>
</dbReference>
<sequence>MTFLQSQSVEHHSLSSRNRASRSRTLLRRIAAAAVLVAAAPAAFAQAVLVPVPGPVYEHVPPPRPGHMWHHGYWAWAHGRYVWVPGDWVVQGPVVYGAYPAQVQPALEAPPPPRVERLSADALFPFDRGDINDIRPAGLSDLAQIAARLRASPFGHVEVRGYTDRLGSDGYNLDLSRRRAEAVKAVLVQQGVPADKIRAEGLGSQDPVTQCGTTDNADLVRCLQPDRRVEIVTYVRG</sequence>
<dbReference type="CDD" id="cd07185">
    <property type="entry name" value="OmpA_C-like"/>
    <property type="match status" value="1"/>
</dbReference>
<evidence type="ECO:0000256" key="2">
    <source>
        <dbReference type="SAM" id="SignalP"/>
    </source>
</evidence>
<dbReference type="PROSITE" id="PS51123">
    <property type="entry name" value="OMPA_2"/>
    <property type="match status" value="1"/>
</dbReference>
<reference evidence="4 5" key="1">
    <citation type="submission" date="2016-11" db="EMBL/GenBank/DDBJ databases">
        <authorList>
            <person name="Jaros S."/>
            <person name="Januszkiewicz K."/>
            <person name="Wedrychowicz H."/>
        </authorList>
    </citation>
    <scope>NUCLEOTIDE SEQUENCE [LARGE SCALE GENOMIC DNA]</scope>
    <source>
        <strain evidence="4 5">GAS95</strain>
    </source>
</reference>
<dbReference type="OrthoDB" id="5360144at2"/>
<gene>
    <name evidence="4" type="ORF">SAMN05444165_0338</name>
</gene>
<protein>
    <submittedName>
        <fullName evidence="4">OmpA-OmpF porin, OOP family</fullName>
    </submittedName>
</protein>
<dbReference type="InterPro" id="IPR036737">
    <property type="entry name" value="OmpA-like_sf"/>
</dbReference>
<proteinExistence type="predicted"/>
<feature type="domain" description="OmpA-like" evidence="3">
    <location>
        <begin position="111"/>
        <end position="237"/>
    </location>
</feature>
<name>A0A1N6FQX0_9BURK</name>
<dbReference type="AlphaFoldDB" id="A0A1N6FQX0"/>
<evidence type="ECO:0000256" key="1">
    <source>
        <dbReference type="PROSITE-ProRule" id="PRU00473"/>
    </source>
</evidence>
<dbReference type="Pfam" id="PF12779">
    <property type="entry name" value="WXXGXW"/>
    <property type="match status" value="1"/>
</dbReference>
<dbReference type="PANTHER" id="PTHR30329">
    <property type="entry name" value="STATOR ELEMENT OF FLAGELLAR MOTOR COMPLEX"/>
    <property type="match status" value="1"/>
</dbReference>
<dbReference type="InterPro" id="IPR006665">
    <property type="entry name" value="OmpA-like"/>
</dbReference>
<dbReference type="SUPFAM" id="SSF103088">
    <property type="entry name" value="OmpA-like"/>
    <property type="match status" value="1"/>
</dbReference>
<dbReference type="Proteomes" id="UP000185151">
    <property type="component" value="Unassembled WGS sequence"/>
</dbReference>